<dbReference type="OrthoDB" id="161242at2"/>
<evidence type="ECO:0008006" key="5">
    <source>
        <dbReference type="Google" id="ProtNLM"/>
    </source>
</evidence>
<dbReference type="Proteomes" id="UP000029737">
    <property type="component" value="Unassembled WGS sequence"/>
</dbReference>
<reference evidence="1 4" key="2">
    <citation type="submission" date="2017-08" db="EMBL/GenBank/DDBJ databases">
        <title>The complete genome sequence of moderately halophilic actinomycete Actinopolyspora erythraea YIM 90600, the producer of novel erythromycin, novel actinopolysporins A-C and tubercidin.</title>
        <authorList>
            <person name="Yin M."/>
            <person name="Tang S."/>
        </authorList>
    </citation>
    <scope>NUCLEOTIDE SEQUENCE [LARGE SCALE GENOMIC DNA]</scope>
    <source>
        <strain evidence="1 4">YIM 90600</strain>
    </source>
</reference>
<evidence type="ECO:0000313" key="3">
    <source>
        <dbReference type="Proteomes" id="UP000029737"/>
    </source>
</evidence>
<name>A0A099D2V8_9ACTN</name>
<dbReference type="RefSeq" id="WP_043575981.1">
    <property type="nucleotide sequence ID" value="NZ_CP022752.1"/>
</dbReference>
<dbReference type="AlphaFoldDB" id="A0A099D2V8"/>
<evidence type="ECO:0000313" key="4">
    <source>
        <dbReference type="Proteomes" id="UP000215043"/>
    </source>
</evidence>
<dbReference type="HOGENOM" id="CLU_166867_0_0_11"/>
<organism evidence="1 4">
    <name type="scientific">Actinopolyspora erythraea</name>
    <dbReference type="NCBI Taxonomy" id="414996"/>
    <lineage>
        <taxon>Bacteria</taxon>
        <taxon>Bacillati</taxon>
        <taxon>Actinomycetota</taxon>
        <taxon>Actinomycetes</taxon>
        <taxon>Actinopolysporales</taxon>
        <taxon>Actinopolysporaceae</taxon>
        <taxon>Actinopolyspora</taxon>
    </lineage>
</organism>
<dbReference type="EMBL" id="JPMV01000033">
    <property type="protein sequence ID" value="KGI80389.1"/>
    <property type="molecule type" value="Genomic_DNA"/>
</dbReference>
<evidence type="ECO:0000313" key="2">
    <source>
        <dbReference type="EMBL" id="KGI80389.1"/>
    </source>
</evidence>
<proteinExistence type="predicted"/>
<gene>
    <name evidence="1" type="ORF">CDG81_02735</name>
    <name evidence="2" type="ORF">IL38_18245</name>
</gene>
<keyword evidence="3" id="KW-1185">Reference proteome</keyword>
<dbReference type="Proteomes" id="UP000215043">
    <property type="component" value="Chromosome"/>
</dbReference>
<dbReference type="InterPro" id="IPR011051">
    <property type="entry name" value="RmlC_Cupin_sf"/>
</dbReference>
<dbReference type="InterPro" id="IPR014710">
    <property type="entry name" value="RmlC-like_jellyroll"/>
</dbReference>
<dbReference type="SUPFAM" id="SSF51182">
    <property type="entry name" value="RmlC-like cupins"/>
    <property type="match status" value="1"/>
</dbReference>
<dbReference type="eggNOG" id="COG1917">
    <property type="taxonomic scope" value="Bacteria"/>
</dbReference>
<dbReference type="Gene3D" id="2.60.120.10">
    <property type="entry name" value="Jelly Rolls"/>
    <property type="match status" value="1"/>
</dbReference>
<sequence>MQSLVSMSFADPTEVREFPHGRLELFDLHGSAVGRFVLEPGWHWSRDVAPLAGTETCQQRHVAYLVSGNLHVSMNDGSYGVVKSGEVIHIEPGHDAWTVGEETVTVLDFADVATYAVDSAALRAAR</sequence>
<protein>
    <recommendedName>
        <fullName evidence="5">Cupin</fullName>
    </recommendedName>
</protein>
<evidence type="ECO:0000313" key="1">
    <source>
        <dbReference type="EMBL" id="ASU77397.1"/>
    </source>
</evidence>
<dbReference type="CDD" id="cd06990">
    <property type="entry name" value="cupin_DUF861"/>
    <property type="match status" value="1"/>
</dbReference>
<dbReference type="EMBL" id="CP022752">
    <property type="protein sequence ID" value="ASU77397.1"/>
    <property type="molecule type" value="Genomic_DNA"/>
</dbReference>
<dbReference type="KEGG" id="aey:CDG81_02735"/>
<accession>A0A099D2V8</accession>
<reference evidence="2 3" key="1">
    <citation type="journal article" date="2014" name="PLoS ONE">
        <title>Identification and Characterization of a New Erythromycin Biosynthetic Gene Cluster in Actinopolyspora erythraea YIM90600, a Novel Erythronolide-Producing Halophilic Actinomycete Isolated from Salt Field.</title>
        <authorList>
            <person name="Chen D."/>
            <person name="Feng J."/>
            <person name="Huang L."/>
            <person name="Zhang Q."/>
            <person name="Wu J."/>
            <person name="Zhu X."/>
            <person name="Duan Y."/>
            <person name="Xu Z."/>
        </authorList>
    </citation>
    <scope>NUCLEOTIDE SEQUENCE [LARGE SCALE GENOMIC DNA]</scope>
    <source>
        <strain evidence="2 3">YIM90600</strain>
    </source>
</reference>